<dbReference type="Pfam" id="PF13376">
    <property type="entry name" value="OmdA"/>
    <property type="match status" value="1"/>
</dbReference>
<reference evidence="1 2" key="1">
    <citation type="submission" date="2020-02" db="EMBL/GenBank/DDBJ databases">
        <title>Pseudoroseicyclus tamarix, sp. nov., isolated from offshore sediment of a Tamarix chinensis forest.</title>
        <authorList>
            <person name="Gai Y."/>
        </authorList>
    </citation>
    <scope>NUCLEOTIDE SEQUENCE [LARGE SCALE GENOMIC DNA]</scope>
    <source>
        <strain evidence="1 2">CLL3-39</strain>
    </source>
</reference>
<comment type="caution">
    <text evidence="1">The sequence shown here is derived from an EMBL/GenBank/DDBJ whole genome shotgun (WGS) entry which is preliminary data.</text>
</comment>
<evidence type="ECO:0000313" key="2">
    <source>
        <dbReference type="Proteomes" id="UP000474757"/>
    </source>
</evidence>
<dbReference type="EMBL" id="JAAGAB010000001">
    <property type="protein sequence ID" value="NDV00157.1"/>
    <property type="molecule type" value="Genomic_DNA"/>
</dbReference>
<protein>
    <recommendedName>
        <fullName evidence="3">Bacteriocin resistance YdeI/OmpD-like protein</fullName>
    </recommendedName>
</protein>
<name>A0A6B2JNA8_9RHOB</name>
<gene>
    <name evidence="1" type="ORF">GZA08_04135</name>
</gene>
<accession>A0A6B2JNA8</accession>
<dbReference type="AlphaFoldDB" id="A0A6B2JNA8"/>
<dbReference type="Proteomes" id="UP000474757">
    <property type="component" value="Unassembled WGS sequence"/>
</dbReference>
<dbReference type="RefSeq" id="WP_163890206.1">
    <property type="nucleotide sequence ID" value="NZ_JAAFYS010000001.1"/>
</dbReference>
<organism evidence="1 2">
    <name type="scientific">Pseudoroseicyclus tamaricis</name>
    <dbReference type="NCBI Taxonomy" id="2705421"/>
    <lineage>
        <taxon>Bacteria</taxon>
        <taxon>Pseudomonadati</taxon>
        <taxon>Pseudomonadota</taxon>
        <taxon>Alphaproteobacteria</taxon>
        <taxon>Rhodobacterales</taxon>
        <taxon>Paracoccaceae</taxon>
        <taxon>Pseudoroseicyclus</taxon>
    </lineage>
</organism>
<proteinExistence type="predicted"/>
<evidence type="ECO:0000313" key="1">
    <source>
        <dbReference type="EMBL" id="NDV00157.1"/>
    </source>
</evidence>
<keyword evidence="2" id="KW-1185">Reference proteome</keyword>
<evidence type="ECO:0008006" key="3">
    <source>
        <dbReference type="Google" id="ProtNLM"/>
    </source>
</evidence>
<sequence length="193" mass="21568">MPSKSPQIAGEPFADAAALEAWLAEHHASETELWVRLYKKDSGVPSVAWGDCVIAGLIWGWIDGQKKPLDEASWLQRMTPRRPRSPWSARNVAHAERLIAEGRMQPPGLAQVEAARADGRWDAAYAAGAEMEVPADFLAALEERPEAKARYASLKRAELFLIYYRLHSAKRPETRAKRMETFLAQLARGEAPH</sequence>